<dbReference type="OrthoDB" id="1577640at2759"/>
<dbReference type="VEuPathDB" id="FungiDB:PEXP_091080"/>
<dbReference type="GeneID" id="27683558"/>
<dbReference type="AlphaFoldDB" id="A0A0A2LA77"/>
<dbReference type="STRING" id="27334.A0A0A2LA77"/>
<dbReference type="PANTHER" id="PTHR46082">
    <property type="entry name" value="ATP/GTP-BINDING PROTEIN-RELATED"/>
    <property type="match status" value="1"/>
</dbReference>
<dbReference type="InterPro" id="IPR035994">
    <property type="entry name" value="Nucleoside_phosphorylase_sf"/>
</dbReference>
<dbReference type="HOGENOM" id="CLU_000288_34_22_1"/>
<evidence type="ECO:0000313" key="1">
    <source>
        <dbReference type="EMBL" id="KGO52213.1"/>
    </source>
</evidence>
<dbReference type="Gene3D" id="3.40.50.1580">
    <property type="entry name" value="Nucleoside phosphorylase domain"/>
    <property type="match status" value="1"/>
</dbReference>
<dbReference type="Proteomes" id="UP000030143">
    <property type="component" value="Unassembled WGS sequence"/>
</dbReference>
<dbReference type="PANTHER" id="PTHR46082:SF11">
    <property type="entry name" value="AAA+ ATPASE DOMAIN-CONTAINING PROTEIN-RELATED"/>
    <property type="match status" value="1"/>
</dbReference>
<keyword evidence="2" id="KW-1185">Reference proteome</keyword>
<protein>
    <submittedName>
        <fullName evidence="1">Nucleoside phosphorylase</fullName>
    </submittedName>
</protein>
<comment type="caution">
    <text evidence="1">The sequence shown here is derived from an EMBL/GenBank/DDBJ whole genome shotgun (WGS) entry which is preliminary data.</text>
</comment>
<organism evidence="1 2">
    <name type="scientific">Penicillium expansum</name>
    <name type="common">Blue mold rot fungus</name>
    <dbReference type="NCBI Taxonomy" id="27334"/>
    <lineage>
        <taxon>Eukaryota</taxon>
        <taxon>Fungi</taxon>
        <taxon>Dikarya</taxon>
        <taxon>Ascomycota</taxon>
        <taxon>Pezizomycotina</taxon>
        <taxon>Eurotiomycetes</taxon>
        <taxon>Eurotiomycetidae</taxon>
        <taxon>Eurotiales</taxon>
        <taxon>Aspergillaceae</taxon>
        <taxon>Penicillium</taxon>
    </lineage>
</organism>
<proteinExistence type="predicted"/>
<dbReference type="GO" id="GO:0003824">
    <property type="term" value="F:catalytic activity"/>
    <property type="evidence" value="ECO:0007669"/>
    <property type="project" value="InterPro"/>
</dbReference>
<sequence length="366" mass="39863">MLSTKDYSVGWISAIKPEYVAAEVFLDETYDRPADLSPDDSNDYTFGRIGKHTVVISALPKGAYGISSATGVAKDMIRSFTNIRIALMVGIGGGAPSPEHDIRLGDIVVGVPDNGECGVLQYDFGKAIQGESFKPTGFLSPPPRSLLGAVQGLDKQYTIKGHKIEEAVNEVLKNYPRLTREFGRPEPATDRLYKSDIVHPSESKAPCPTACGDDESLFIIRDERPEYENNSKVHYGLIASANQLMKDAIIRDGFVKKNDVLCFEMEAAGLVNYFPCLVIRGICDYSDSHKNKAWQGYAAMVAAAYAKDLLNRLVPAQVAQEEKVTQVLQAGNTNHNTNIIFGGYNSGVQIGQNNGTFTQGAARSGW</sequence>
<reference evidence="1 2" key="1">
    <citation type="journal article" date="2015" name="Mol. Plant Microbe Interact.">
        <title>Genome, transcriptome, and functional analyses of Penicillium expansum provide new insights into secondary metabolism and pathogenicity.</title>
        <authorList>
            <person name="Ballester A.R."/>
            <person name="Marcet-Houben M."/>
            <person name="Levin E."/>
            <person name="Sela N."/>
            <person name="Selma-Lazaro C."/>
            <person name="Carmona L."/>
            <person name="Wisniewski M."/>
            <person name="Droby S."/>
            <person name="Gonzalez-Candelas L."/>
            <person name="Gabaldon T."/>
        </authorList>
    </citation>
    <scope>NUCLEOTIDE SEQUENCE [LARGE SCALE GENOMIC DNA]</scope>
    <source>
        <strain evidence="1 2">MD-8</strain>
    </source>
</reference>
<evidence type="ECO:0000313" key="2">
    <source>
        <dbReference type="Proteomes" id="UP000030143"/>
    </source>
</evidence>
<dbReference type="PhylomeDB" id="A0A0A2LA77"/>
<gene>
    <name evidence="1" type="ORF">PEX2_108690</name>
</gene>
<accession>A0A0A2LA77</accession>
<dbReference type="EMBL" id="JQFZ01000273">
    <property type="protein sequence ID" value="KGO52213.1"/>
    <property type="molecule type" value="Genomic_DNA"/>
</dbReference>
<dbReference type="SUPFAM" id="SSF53167">
    <property type="entry name" value="Purine and uridine phosphorylases"/>
    <property type="match status" value="1"/>
</dbReference>
<dbReference type="RefSeq" id="XP_016594979.1">
    <property type="nucleotide sequence ID" value="XM_016748137.1"/>
</dbReference>
<dbReference type="GO" id="GO:0009116">
    <property type="term" value="P:nucleoside metabolic process"/>
    <property type="evidence" value="ECO:0007669"/>
    <property type="project" value="InterPro"/>
</dbReference>
<name>A0A0A2LA77_PENEN</name>
<dbReference type="InterPro" id="IPR053137">
    <property type="entry name" value="NLR-like"/>
</dbReference>